<dbReference type="InterPro" id="IPR003722">
    <property type="entry name" value="Cbl_synth_CobH/CbiC"/>
</dbReference>
<dbReference type="PANTHER" id="PTHR43588">
    <property type="entry name" value="COBALT-PRECORRIN-8 METHYLMUTASE"/>
    <property type="match status" value="1"/>
</dbReference>
<feature type="domain" description="Cobalamin biosynthesis precorrin-8X methylmutase CobH/CbiC" evidence="5">
    <location>
        <begin position="10"/>
        <end position="210"/>
    </location>
</feature>
<evidence type="ECO:0000256" key="1">
    <source>
        <dbReference type="ARBA" id="ARBA00004953"/>
    </source>
</evidence>
<evidence type="ECO:0000313" key="7">
    <source>
        <dbReference type="Proteomes" id="UP000823933"/>
    </source>
</evidence>
<comment type="caution">
    <text evidence="6">The sequence shown here is derived from an EMBL/GenBank/DDBJ whole genome shotgun (WGS) entry which is preliminary data.</text>
</comment>
<keyword evidence="4" id="KW-0413">Isomerase</keyword>
<keyword evidence="3" id="KW-0169">Cobalamin biosynthesis</keyword>
<sequence length="225" mass="22683">MSGQHTLPGDIERTSLAIIAQELAERGVVLEPENEAVVRRVIHATADFDYAANLRFTPGAAARGAAALAAGCAIVTDTNMALAGVSKPALAKLGGAACCYMADPAVAAAAKAAGTTRAVAAMRRAAAEHPGAVFAVGNAPTALFALCDAMEAGDFRPALVVGVPVGFVNVVESKERLMDVCERLGVPAIAAMGRKGGSSVAAAICNALLYTAAGLLDPKARGWQG</sequence>
<evidence type="ECO:0000256" key="2">
    <source>
        <dbReference type="ARBA" id="ARBA00009774"/>
    </source>
</evidence>
<dbReference type="EMBL" id="DXHQ01000104">
    <property type="protein sequence ID" value="HIW09526.1"/>
    <property type="molecule type" value="Genomic_DNA"/>
</dbReference>
<protein>
    <submittedName>
        <fullName evidence="6">Precorrin-8X methylmutase</fullName>
    </submittedName>
</protein>
<dbReference type="Pfam" id="PF02570">
    <property type="entry name" value="CbiC"/>
    <property type="match status" value="1"/>
</dbReference>
<dbReference type="PANTHER" id="PTHR43588:SF1">
    <property type="entry name" value="COBALT-PRECORRIN-8 METHYLMUTASE"/>
    <property type="match status" value="1"/>
</dbReference>
<dbReference type="Proteomes" id="UP000823933">
    <property type="component" value="Unassembled WGS sequence"/>
</dbReference>
<dbReference type="GO" id="GO:0009236">
    <property type="term" value="P:cobalamin biosynthetic process"/>
    <property type="evidence" value="ECO:0007669"/>
    <property type="project" value="UniProtKB-KW"/>
</dbReference>
<gene>
    <name evidence="6" type="ORF">H9890_09035</name>
</gene>
<proteinExistence type="inferred from homology"/>
<dbReference type="GO" id="GO:0016993">
    <property type="term" value="F:precorrin-8X methylmutase activity"/>
    <property type="evidence" value="ECO:0007669"/>
    <property type="project" value="InterPro"/>
</dbReference>
<dbReference type="AlphaFoldDB" id="A0A9D1TWP7"/>
<dbReference type="Gene3D" id="3.40.50.10230">
    <property type="entry name" value="Cobalamin biosynthesis CobH/CbiC, precorrin-8X methylmutase"/>
    <property type="match status" value="1"/>
</dbReference>
<evidence type="ECO:0000256" key="4">
    <source>
        <dbReference type="ARBA" id="ARBA00023235"/>
    </source>
</evidence>
<reference evidence="6" key="1">
    <citation type="journal article" date="2021" name="PeerJ">
        <title>Extensive microbial diversity within the chicken gut microbiome revealed by metagenomics and culture.</title>
        <authorList>
            <person name="Gilroy R."/>
            <person name="Ravi A."/>
            <person name="Getino M."/>
            <person name="Pursley I."/>
            <person name="Horton D.L."/>
            <person name="Alikhan N.F."/>
            <person name="Baker D."/>
            <person name="Gharbi K."/>
            <person name="Hall N."/>
            <person name="Watson M."/>
            <person name="Adriaenssens E.M."/>
            <person name="Foster-Nyarko E."/>
            <person name="Jarju S."/>
            <person name="Secka A."/>
            <person name="Antonio M."/>
            <person name="Oren A."/>
            <person name="Chaudhuri R.R."/>
            <person name="La Ragione R."/>
            <person name="Hildebrand F."/>
            <person name="Pallen M.J."/>
        </authorList>
    </citation>
    <scope>NUCLEOTIDE SEQUENCE</scope>
    <source>
        <strain evidence="6">ChiHcolR34-3080</strain>
    </source>
</reference>
<evidence type="ECO:0000313" key="6">
    <source>
        <dbReference type="EMBL" id="HIW09526.1"/>
    </source>
</evidence>
<dbReference type="InterPro" id="IPR036588">
    <property type="entry name" value="CobH/CbiC_sf"/>
</dbReference>
<accession>A0A9D1TWP7</accession>
<comment type="pathway">
    <text evidence="1">Cofactor biosynthesis; adenosylcobalamin biosynthesis.</text>
</comment>
<evidence type="ECO:0000259" key="5">
    <source>
        <dbReference type="Pfam" id="PF02570"/>
    </source>
</evidence>
<organism evidence="6 7">
    <name type="scientific">Candidatus Faecalibacterium intestinigallinarum</name>
    <dbReference type="NCBI Taxonomy" id="2838581"/>
    <lineage>
        <taxon>Bacteria</taxon>
        <taxon>Bacillati</taxon>
        <taxon>Bacillota</taxon>
        <taxon>Clostridia</taxon>
        <taxon>Eubacteriales</taxon>
        <taxon>Oscillospiraceae</taxon>
        <taxon>Faecalibacterium</taxon>
    </lineage>
</organism>
<comment type="similarity">
    <text evidence="2">Belongs to the CobH/CbiC family.</text>
</comment>
<evidence type="ECO:0000256" key="3">
    <source>
        <dbReference type="ARBA" id="ARBA00022573"/>
    </source>
</evidence>
<reference evidence="6" key="2">
    <citation type="submission" date="2021-04" db="EMBL/GenBank/DDBJ databases">
        <authorList>
            <person name="Gilroy R."/>
        </authorList>
    </citation>
    <scope>NUCLEOTIDE SEQUENCE</scope>
    <source>
        <strain evidence="6">ChiHcolR34-3080</strain>
    </source>
</reference>
<name>A0A9D1TWP7_9FIRM</name>
<dbReference type="SUPFAM" id="SSF63965">
    <property type="entry name" value="Precorrin-8X methylmutase CbiC/CobH"/>
    <property type="match status" value="1"/>
</dbReference>